<feature type="compositionally biased region" description="Acidic residues" evidence="1">
    <location>
        <begin position="204"/>
        <end position="227"/>
    </location>
</feature>
<dbReference type="InterPro" id="IPR014044">
    <property type="entry name" value="CAP_dom"/>
</dbReference>
<sequence length="362" mass="40531">MLRGTALWAGLVGLCVIVTQCPATCQLSQEDAETLMELHNSYRGQVVPSATYMRKVKWDEKLKILAEGYAVKCTWEQNPDLELLNTGENLFVSNEPLDLNMTMEKWFLEHLDYDYKHNSCQDDKMCGHYTQMVWADSHSVGCAAHRCDTMEGLSSEKVTFLVCNYYPKGKFKDEKPYEEGEWCSKCPDNVPRCDQNLCVPDAPEPSEEPDVEEPDAPEPSDEPDVEEPVAPKPSEETDVEEPDAPDPSEEPDVEKETTESSTPHTATATEPGYEEEGDETGTQPGDEEDEEETGTQPGDEEDEEETGTEPGDEEEEEEWEGEERAAEREKERTRNQPPANAGRITTPLLLVTSLMALLSPGL</sequence>
<dbReference type="SMART" id="SM00198">
    <property type="entry name" value="SCP"/>
    <property type="match status" value="1"/>
</dbReference>
<feature type="compositionally biased region" description="Basic and acidic residues" evidence="1">
    <location>
        <begin position="322"/>
        <end position="334"/>
    </location>
</feature>
<dbReference type="GeneID" id="120060798"/>
<protein>
    <submittedName>
        <fullName evidence="5">Peptidase inhibitor 16-like</fullName>
    </submittedName>
</protein>
<name>A0A8U1H0X0_SALNM</name>
<feature type="domain" description="SCP" evidence="3">
    <location>
        <begin position="29"/>
        <end position="173"/>
    </location>
</feature>
<keyword evidence="4" id="KW-1185">Reference proteome</keyword>
<feature type="signal peptide" evidence="2">
    <location>
        <begin position="1"/>
        <end position="23"/>
    </location>
</feature>
<dbReference type="InterPro" id="IPR018244">
    <property type="entry name" value="Allrgn_V5/Tpx1_CS"/>
</dbReference>
<dbReference type="Pfam" id="PF00188">
    <property type="entry name" value="CAP"/>
    <property type="match status" value="1"/>
</dbReference>
<evidence type="ECO:0000256" key="2">
    <source>
        <dbReference type="SAM" id="SignalP"/>
    </source>
</evidence>
<dbReference type="PROSITE" id="PS01009">
    <property type="entry name" value="CRISP_1"/>
    <property type="match status" value="1"/>
</dbReference>
<evidence type="ECO:0000313" key="4">
    <source>
        <dbReference type="Proteomes" id="UP000808372"/>
    </source>
</evidence>
<dbReference type="InterPro" id="IPR001283">
    <property type="entry name" value="CRISP-related"/>
</dbReference>
<accession>A0A8U1H0X0</accession>
<feature type="chain" id="PRO_5036494832" evidence="2">
    <location>
        <begin position="24"/>
        <end position="362"/>
    </location>
</feature>
<dbReference type="OrthoDB" id="337038at2759"/>
<dbReference type="InterPro" id="IPR035940">
    <property type="entry name" value="CAP_sf"/>
</dbReference>
<dbReference type="GO" id="GO:0005576">
    <property type="term" value="C:extracellular region"/>
    <property type="evidence" value="ECO:0007669"/>
    <property type="project" value="InterPro"/>
</dbReference>
<dbReference type="PRINTS" id="PR00837">
    <property type="entry name" value="V5TPXLIKE"/>
</dbReference>
<keyword evidence="2" id="KW-0732">Signal</keyword>
<dbReference type="SUPFAM" id="SSF55797">
    <property type="entry name" value="PR-1-like"/>
    <property type="match status" value="1"/>
</dbReference>
<feature type="compositionally biased region" description="Acidic residues" evidence="1">
    <location>
        <begin position="272"/>
        <end position="321"/>
    </location>
</feature>
<dbReference type="Gene3D" id="3.40.33.10">
    <property type="entry name" value="CAP"/>
    <property type="match status" value="1"/>
</dbReference>
<evidence type="ECO:0000256" key="1">
    <source>
        <dbReference type="SAM" id="MobiDB-lite"/>
    </source>
</evidence>
<gene>
    <name evidence="5" type="primary">LOC120060798</name>
</gene>
<feature type="region of interest" description="Disordered" evidence="1">
    <location>
        <begin position="197"/>
        <end position="347"/>
    </location>
</feature>
<proteinExistence type="predicted"/>
<evidence type="ECO:0000313" key="5">
    <source>
        <dbReference type="RefSeq" id="XP_038866147.1"/>
    </source>
</evidence>
<dbReference type="RefSeq" id="XP_038866147.1">
    <property type="nucleotide sequence ID" value="XM_039010219.1"/>
</dbReference>
<evidence type="ECO:0000259" key="3">
    <source>
        <dbReference type="SMART" id="SM00198"/>
    </source>
</evidence>
<feature type="compositionally biased region" description="Acidic residues" evidence="1">
    <location>
        <begin position="236"/>
        <end position="253"/>
    </location>
</feature>
<dbReference type="PANTHER" id="PTHR10334">
    <property type="entry name" value="CYSTEINE-RICH SECRETORY PROTEIN-RELATED"/>
    <property type="match status" value="1"/>
</dbReference>
<dbReference type="KEGG" id="snh:120060798"/>
<organism evidence="4 5">
    <name type="scientific">Salvelinus namaycush</name>
    <name type="common">Lake trout</name>
    <name type="synonym">Salmo namaycush</name>
    <dbReference type="NCBI Taxonomy" id="8040"/>
    <lineage>
        <taxon>Eukaryota</taxon>
        <taxon>Metazoa</taxon>
        <taxon>Chordata</taxon>
        <taxon>Craniata</taxon>
        <taxon>Vertebrata</taxon>
        <taxon>Euteleostomi</taxon>
        <taxon>Actinopterygii</taxon>
        <taxon>Neopterygii</taxon>
        <taxon>Teleostei</taxon>
        <taxon>Protacanthopterygii</taxon>
        <taxon>Salmoniformes</taxon>
        <taxon>Salmonidae</taxon>
        <taxon>Salmoninae</taxon>
        <taxon>Salvelinus</taxon>
    </lineage>
</organism>
<dbReference type="Proteomes" id="UP000808372">
    <property type="component" value="Chromosome 16"/>
</dbReference>
<dbReference type="AlphaFoldDB" id="A0A8U1H0X0"/>
<feature type="compositionally biased region" description="Polar residues" evidence="1">
    <location>
        <begin position="259"/>
        <end position="268"/>
    </location>
</feature>
<reference evidence="5" key="1">
    <citation type="submission" date="2025-08" db="UniProtKB">
        <authorList>
            <consortium name="RefSeq"/>
        </authorList>
    </citation>
    <scope>IDENTIFICATION</scope>
    <source>
        <tissue evidence="5">White muscle</tissue>
    </source>
</reference>